<dbReference type="InterPro" id="IPR007310">
    <property type="entry name" value="Aerobactin_biosyn_IucA/IucC_N"/>
</dbReference>
<protein>
    <submittedName>
        <fullName evidence="3">Uncharacterized protein</fullName>
    </submittedName>
</protein>
<name>A0A9P7KHK0_9AGAR</name>
<evidence type="ECO:0000313" key="3">
    <source>
        <dbReference type="EMBL" id="KAG5652766.1"/>
    </source>
</evidence>
<comment type="caution">
    <text evidence="3">The sequence shown here is derived from an EMBL/GenBank/DDBJ whole genome shotgun (WGS) entry which is preliminary data.</text>
</comment>
<evidence type="ECO:0000259" key="2">
    <source>
        <dbReference type="Pfam" id="PF06276"/>
    </source>
</evidence>
<dbReference type="PANTHER" id="PTHR34384">
    <property type="entry name" value="L-2,3-DIAMINOPROPANOATE--CITRATE LIGASE"/>
    <property type="match status" value="1"/>
</dbReference>
<evidence type="ECO:0000259" key="1">
    <source>
        <dbReference type="Pfam" id="PF04183"/>
    </source>
</evidence>
<feature type="domain" description="Aerobactin siderophore biosynthesis IucA/IucC N-terminal" evidence="1">
    <location>
        <begin position="220"/>
        <end position="432"/>
    </location>
</feature>
<sequence>MSSGSGSPPPQHAAFAVISRIISCLVTEQLLRGFYIPIVNNHRCTGVLVVLSTNLDSEKSIIRLRSSDIFAIVPLRQPPVFIPVDSTHNYEHGRPVGLVDPLDMLPNIFELSQTAMDPLGRVLRFALSSFIPSFFKNTRDDALNEAILSCFVSPSWDLGSFTTLTKITNPLQLWRKYVAGVGLQDSLRIPIEKEIQSSYDYQLASYRNPPALPSLNAAPIEWEQSIVAGHPTHPMHRARMLPQYVSGYDWYRPRIRFVRVAKANIKVLGPFERDIRKLAEAAAEGSGRTLHDDANSVLMPVHELQIPNIAAKFPNVEILHPDVSIQALAQASIRTVVIPQLPGMALKLSIGVKISSALRTISHFTADFGPRFSTAIIPKLVINPNILTISREPSSAVHDSADPDVAKHFTAIIREEPEPQDGQALIVTAALFEMDHVGVPAGVSVMENIFKLDTYDKRKLGQKFVQRGLIKSSRYVQLACEALIPPLIHNGVAFEAHAQNVLARFDIATGEPIGFVVRDLGGLRIHPETLRASTGVDFQFLPGHCVATETLDEIYPKFYHTFVHNHMQRLIRILGMHSNGHGWEILRTHMGATIPANHPLRKIWLSPDSKLLPSKCLMRMRMRDSYRELKLVAINPEVIDITNRVRESDLHTAFARRSSFNTITLTIASLLAVIEYFWHVRPRCGTGYIGRCCSQSKKFKRQAFLLQTGRVRSGNFEWYDFPWKSKMHDIF</sequence>
<dbReference type="InterPro" id="IPR022770">
    <property type="entry name" value="IucA/IucC-like_C"/>
</dbReference>
<keyword evidence="4" id="KW-1185">Reference proteome</keyword>
<evidence type="ECO:0000313" key="4">
    <source>
        <dbReference type="Proteomes" id="UP000717328"/>
    </source>
</evidence>
<gene>
    <name evidence="3" type="ORF">H0H81_003704</name>
</gene>
<proteinExistence type="predicted"/>
<dbReference type="Proteomes" id="UP000717328">
    <property type="component" value="Unassembled WGS sequence"/>
</dbReference>
<dbReference type="AlphaFoldDB" id="A0A9P7KHK0"/>
<dbReference type="EMBL" id="JABCKI010000099">
    <property type="protein sequence ID" value="KAG5652766.1"/>
    <property type="molecule type" value="Genomic_DNA"/>
</dbReference>
<reference evidence="3" key="2">
    <citation type="submission" date="2021-10" db="EMBL/GenBank/DDBJ databases">
        <title>Phylogenomics reveals ancestral predisposition of the termite-cultivated fungus Termitomyces towards a domesticated lifestyle.</title>
        <authorList>
            <person name="Auxier B."/>
            <person name="Grum-Grzhimaylo A."/>
            <person name="Cardenas M.E."/>
            <person name="Lodge J.D."/>
            <person name="Laessoe T."/>
            <person name="Pedersen O."/>
            <person name="Smith M.E."/>
            <person name="Kuyper T.W."/>
            <person name="Franco-Molano E.A."/>
            <person name="Baroni T.J."/>
            <person name="Aanen D.K."/>
        </authorList>
    </citation>
    <scope>NUCLEOTIDE SEQUENCE</scope>
    <source>
        <strain evidence="3">D49</strain>
    </source>
</reference>
<dbReference type="GO" id="GO:0016881">
    <property type="term" value="F:acid-amino acid ligase activity"/>
    <property type="evidence" value="ECO:0007669"/>
    <property type="project" value="UniProtKB-ARBA"/>
</dbReference>
<dbReference type="GO" id="GO:0019290">
    <property type="term" value="P:siderophore biosynthetic process"/>
    <property type="evidence" value="ECO:0007669"/>
    <property type="project" value="InterPro"/>
</dbReference>
<organism evidence="3 4">
    <name type="scientific">Sphagnurus paluster</name>
    <dbReference type="NCBI Taxonomy" id="117069"/>
    <lineage>
        <taxon>Eukaryota</taxon>
        <taxon>Fungi</taxon>
        <taxon>Dikarya</taxon>
        <taxon>Basidiomycota</taxon>
        <taxon>Agaricomycotina</taxon>
        <taxon>Agaricomycetes</taxon>
        <taxon>Agaricomycetidae</taxon>
        <taxon>Agaricales</taxon>
        <taxon>Tricholomatineae</taxon>
        <taxon>Lyophyllaceae</taxon>
        <taxon>Sphagnurus</taxon>
    </lineage>
</organism>
<dbReference type="OrthoDB" id="2117718at2759"/>
<dbReference type="Gene3D" id="1.10.510.40">
    <property type="match status" value="1"/>
</dbReference>
<reference evidence="3" key="1">
    <citation type="submission" date="2021-02" db="EMBL/GenBank/DDBJ databases">
        <authorList>
            <person name="Nieuwenhuis M."/>
            <person name="Van De Peppel L.J.J."/>
        </authorList>
    </citation>
    <scope>NUCLEOTIDE SEQUENCE</scope>
    <source>
        <strain evidence="3">D49</strain>
    </source>
</reference>
<feature type="domain" description="Aerobactin siderophore biosynthesis IucA/IucC-like C-terminal" evidence="2">
    <location>
        <begin position="473"/>
        <end position="624"/>
    </location>
</feature>
<dbReference type="Pfam" id="PF04183">
    <property type="entry name" value="IucA_IucC"/>
    <property type="match status" value="1"/>
</dbReference>
<accession>A0A9P7KHK0</accession>
<dbReference type="PANTHER" id="PTHR34384:SF5">
    <property type="entry name" value="L-2,3-DIAMINOPROPANOATE--CITRATE LIGASE"/>
    <property type="match status" value="1"/>
</dbReference>
<dbReference type="InterPro" id="IPR037455">
    <property type="entry name" value="LucA/IucC-like"/>
</dbReference>
<dbReference type="Pfam" id="PF06276">
    <property type="entry name" value="FhuF"/>
    <property type="match status" value="1"/>
</dbReference>